<dbReference type="HAMAP" id="MF_00983">
    <property type="entry name" value="PriA"/>
    <property type="match status" value="1"/>
</dbReference>
<dbReference type="PROSITE" id="PS51194">
    <property type="entry name" value="HELICASE_CTER"/>
    <property type="match status" value="1"/>
</dbReference>
<keyword evidence="5 12" id="KW-0378">Hydrolase</keyword>
<proteinExistence type="inferred from homology"/>
<evidence type="ECO:0000256" key="10">
    <source>
        <dbReference type="ARBA" id="ARBA00023235"/>
    </source>
</evidence>
<dbReference type="GO" id="GO:0006310">
    <property type="term" value="P:DNA recombination"/>
    <property type="evidence" value="ECO:0007669"/>
    <property type="project" value="InterPro"/>
</dbReference>
<dbReference type="FunFam" id="3.40.1440.60:FF:000001">
    <property type="entry name" value="Primosomal protein N"/>
    <property type="match status" value="1"/>
</dbReference>
<dbReference type="Pfam" id="PF00270">
    <property type="entry name" value="DEAD"/>
    <property type="match status" value="1"/>
</dbReference>
<feature type="binding site" evidence="12">
    <location>
        <position position="541"/>
    </location>
    <ligand>
        <name>Zn(2+)</name>
        <dbReference type="ChEBI" id="CHEBI:29105"/>
        <label>2</label>
    </ligand>
</feature>
<keyword evidence="3 12" id="KW-0479">Metal-binding</keyword>
<dbReference type="InterPro" id="IPR014001">
    <property type="entry name" value="Helicase_ATP-bd"/>
</dbReference>
<feature type="domain" description="Helicase ATP-binding" evidence="13">
    <location>
        <begin position="296"/>
        <end position="463"/>
    </location>
</feature>
<protein>
    <recommendedName>
        <fullName evidence="12">Replication restart protein PriA</fullName>
    </recommendedName>
    <alternativeName>
        <fullName evidence="12">ATP-dependent DNA helicase PriA</fullName>
        <ecNumber evidence="12">5.6.2.4</ecNumber>
    </alternativeName>
    <alternativeName>
        <fullName evidence="12">DNA 3'-5' helicase PriA</fullName>
    </alternativeName>
</protein>
<dbReference type="PROSITE" id="PS51192">
    <property type="entry name" value="HELICASE_ATP_BIND_1"/>
    <property type="match status" value="1"/>
</dbReference>
<keyword evidence="8 12" id="KW-0067">ATP-binding</keyword>
<dbReference type="EC" id="5.6.2.4" evidence="12"/>
<dbReference type="Pfam" id="PF00271">
    <property type="entry name" value="Helicase_C"/>
    <property type="match status" value="1"/>
</dbReference>
<evidence type="ECO:0000313" key="16">
    <source>
        <dbReference type="Proteomes" id="UP000185812"/>
    </source>
</evidence>
<evidence type="ECO:0000256" key="7">
    <source>
        <dbReference type="ARBA" id="ARBA00022833"/>
    </source>
</evidence>
<dbReference type="Gene3D" id="3.40.1440.60">
    <property type="entry name" value="PriA, 3(prime) DNA-binding domain"/>
    <property type="match status" value="1"/>
</dbReference>
<dbReference type="GO" id="GO:0006302">
    <property type="term" value="P:double-strand break repair"/>
    <property type="evidence" value="ECO:0007669"/>
    <property type="project" value="InterPro"/>
</dbReference>
<dbReference type="GO" id="GO:0005524">
    <property type="term" value="F:ATP binding"/>
    <property type="evidence" value="ECO:0007669"/>
    <property type="project" value="UniProtKB-UniRule"/>
</dbReference>
<evidence type="ECO:0000256" key="8">
    <source>
        <dbReference type="ARBA" id="ARBA00022840"/>
    </source>
</evidence>
<comment type="cofactor">
    <cofactor evidence="12">
        <name>Zn(2+)</name>
        <dbReference type="ChEBI" id="CHEBI:29105"/>
    </cofactor>
    <text evidence="12">Binds 2 zinc ions per subunit.</text>
</comment>
<dbReference type="Pfam" id="PF18074">
    <property type="entry name" value="PriA_C"/>
    <property type="match status" value="1"/>
</dbReference>
<dbReference type="InterPro" id="IPR042115">
    <property type="entry name" value="PriA_3primeBD_sf"/>
</dbReference>
<keyword evidence="4 12" id="KW-0547">Nucleotide-binding</keyword>
<dbReference type="GO" id="GO:0016887">
    <property type="term" value="F:ATP hydrolysis activity"/>
    <property type="evidence" value="ECO:0007669"/>
    <property type="project" value="RHEA"/>
</dbReference>
<feature type="binding site" evidence="12">
    <location>
        <position position="529"/>
    </location>
    <ligand>
        <name>Zn(2+)</name>
        <dbReference type="ChEBI" id="CHEBI:29105"/>
        <label>1</label>
    </ligand>
</feature>
<dbReference type="CDD" id="cd18804">
    <property type="entry name" value="SF2_C_priA"/>
    <property type="match status" value="1"/>
</dbReference>
<comment type="subunit">
    <text evidence="12">Component of the replication restart primosome.</text>
</comment>
<keyword evidence="1 12" id="KW-0639">Primosome</keyword>
<dbReference type="EMBL" id="FRAU01000005">
    <property type="protein sequence ID" value="SHK66488.1"/>
    <property type="molecule type" value="Genomic_DNA"/>
</dbReference>
<feature type="binding site" evidence="12">
    <location>
        <position position="559"/>
    </location>
    <ligand>
        <name>Zn(2+)</name>
        <dbReference type="ChEBI" id="CHEBI:29105"/>
        <label>2</label>
    </ligand>
</feature>
<evidence type="ECO:0000256" key="11">
    <source>
        <dbReference type="ARBA" id="ARBA00048988"/>
    </source>
</evidence>
<dbReference type="SMART" id="SM00490">
    <property type="entry name" value="HELICc"/>
    <property type="match status" value="1"/>
</dbReference>
<dbReference type="GO" id="GO:0003677">
    <property type="term" value="F:DNA binding"/>
    <property type="evidence" value="ECO:0007669"/>
    <property type="project" value="UniProtKB-UniRule"/>
</dbReference>
<dbReference type="NCBIfam" id="NF004066">
    <property type="entry name" value="PRK05580.1-3"/>
    <property type="match status" value="1"/>
</dbReference>
<dbReference type="Pfam" id="PF17764">
    <property type="entry name" value="PriA_3primeBD"/>
    <property type="match status" value="1"/>
</dbReference>
<evidence type="ECO:0000256" key="12">
    <source>
        <dbReference type="HAMAP-Rule" id="MF_00983"/>
    </source>
</evidence>
<comment type="catalytic activity">
    <reaction evidence="11 12">
        <text>ATP + H2O = ADP + phosphate + H(+)</text>
        <dbReference type="Rhea" id="RHEA:13065"/>
        <dbReference type="ChEBI" id="CHEBI:15377"/>
        <dbReference type="ChEBI" id="CHEBI:15378"/>
        <dbReference type="ChEBI" id="CHEBI:30616"/>
        <dbReference type="ChEBI" id="CHEBI:43474"/>
        <dbReference type="ChEBI" id="CHEBI:456216"/>
        <dbReference type="EC" id="5.6.2.4"/>
    </reaction>
</comment>
<keyword evidence="2 12" id="KW-0235">DNA replication</keyword>
<dbReference type="InterPro" id="IPR011545">
    <property type="entry name" value="DEAD/DEAH_box_helicase_dom"/>
</dbReference>
<dbReference type="FunFam" id="3.40.50.300:FF:000489">
    <property type="entry name" value="Primosome assembly protein PriA"/>
    <property type="match status" value="1"/>
</dbReference>
<keyword evidence="6 12" id="KW-0347">Helicase</keyword>
<dbReference type="InterPro" id="IPR001650">
    <property type="entry name" value="Helicase_C-like"/>
</dbReference>
<evidence type="ECO:0000256" key="2">
    <source>
        <dbReference type="ARBA" id="ARBA00022705"/>
    </source>
</evidence>
<keyword evidence="7 12" id="KW-0862">Zinc</keyword>
<dbReference type="PANTHER" id="PTHR30580:SF0">
    <property type="entry name" value="PRIMOSOMAL PROTEIN N"/>
    <property type="match status" value="1"/>
</dbReference>
<evidence type="ECO:0000256" key="3">
    <source>
        <dbReference type="ARBA" id="ARBA00022723"/>
    </source>
</evidence>
<feature type="binding site" evidence="12">
    <location>
        <position position="538"/>
    </location>
    <ligand>
        <name>Zn(2+)</name>
        <dbReference type="ChEBI" id="CHEBI:29105"/>
        <label>2</label>
    </ligand>
</feature>
<feature type="domain" description="Helicase C-terminal" evidence="14">
    <location>
        <begin position="542"/>
        <end position="716"/>
    </location>
</feature>
<evidence type="ECO:0000256" key="6">
    <source>
        <dbReference type="ARBA" id="ARBA00022806"/>
    </source>
</evidence>
<dbReference type="InterPro" id="IPR005259">
    <property type="entry name" value="PriA"/>
</dbReference>
<evidence type="ECO:0000256" key="5">
    <source>
        <dbReference type="ARBA" id="ARBA00022801"/>
    </source>
</evidence>
<name>A0A1M6UBP3_9BACT</name>
<evidence type="ECO:0000313" key="15">
    <source>
        <dbReference type="EMBL" id="SHK66488.1"/>
    </source>
</evidence>
<dbReference type="GO" id="GO:0008270">
    <property type="term" value="F:zinc ion binding"/>
    <property type="evidence" value="ECO:0007669"/>
    <property type="project" value="UniProtKB-UniRule"/>
</dbReference>
<evidence type="ECO:0000256" key="1">
    <source>
        <dbReference type="ARBA" id="ARBA00022515"/>
    </source>
</evidence>
<organism evidence="15 16">
    <name type="scientific">Rhodothermus profundi</name>
    <dbReference type="NCBI Taxonomy" id="633813"/>
    <lineage>
        <taxon>Bacteria</taxon>
        <taxon>Pseudomonadati</taxon>
        <taxon>Rhodothermota</taxon>
        <taxon>Rhodothermia</taxon>
        <taxon>Rhodothermales</taxon>
        <taxon>Rhodothermaceae</taxon>
        <taxon>Rhodothermus</taxon>
    </lineage>
</organism>
<keyword evidence="9 12" id="KW-0238">DNA-binding</keyword>
<dbReference type="AlphaFoldDB" id="A0A1M6UBP3"/>
<feature type="binding site" evidence="12">
    <location>
        <position position="569"/>
    </location>
    <ligand>
        <name>Zn(2+)</name>
        <dbReference type="ChEBI" id="CHEBI:29105"/>
        <label>1</label>
    </ligand>
</feature>
<dbReference type="InterPro" id="IPR040498">
    <property type="entry name" value="PriA_CRR"/>
</dbReference>
<dbReference type="GO" id="GO:0006270">
    <property type="term" value="P:DNA replication initiation"/>
    <property type="evidence" value="ECO:0007669"/>
    <property type="project" value="TreeGrafter"/>
</dbReference>
<gene>
    <name evidence="12" type="primary">priA</name>
    <name evidence="15" type="ORF">SAMN04488087_1628</name>
</gene>
<evidence type="ECO:0000256" key="9">
    <source>
        <dbReference type="ARBA" id="ARBA00023125"/>
    </source>
</evidence>
<dbReference type="GO" id="GO:0006269">
    <property type="term" value="P:DNA replication, synthesis of primer"/>
    <property type="evidence" value="ECO:0007669"/>
    <property type="project" value="UniProtKB-KW"/>
</dbReference>
<reference evidence="16" key="1">
    <citation type="submission" date="2016-11" db="EMBL/GenBank/DDBJ databases">
        <authorList>
            <person name="Varghese N."/>
            <person name="Submissions S."/>
        </authorList>
    </citation>
    <scope>NUCLEOTIDE SEQUENCE [LARGE SCALE GENOMIC DNA]</scope>
    <source>
        <strain evidence="16">DSM 22212</strain>
    </source>
</reference>
<feature type="binding site" evidence="12">
    <location>
        <position position="572"/>
    </location>
    <ligand>
        <name>Zn(2+)</name>
        <dbReference type="ChEBI" id="CHEBI:29105"/>
        <label>1</label>
    </ligand>
</feature>
<dbReference type="InterPro" id="IPR041222">
    <property type="entry name" value="PriA_3primeBD"/>
</dbReference>
<dbReference type="CDD" id="cd17929">
    <property type="entry name" value="DEXHc_priA"/>
    <property type="match status" value="1"/>
</dbReference>
<feature type="binding site" evidence="12">
    <location>
        <position position="532"/>
    </location>
    <ligand>
        <name>Zn(2+)</name>
        <dbReference type="ChEBI" id="CHEBI:29105"/>
        <label>1</label>
    </ligand>
</feature>
<dbReference type="PANTHER" id="PTHR30580">
    <property type="entry name" value="PRIMOSOMAL PROTEIN N"/>
    <property type="match status" value="1"/>
</dbReference>
<dbReference type="InterPro" id="IPR041236">
    <property type="entry name" value="PriA_C"/>
</dbReference>
<evidence type="ECO:0000259" key="13">
    <source>
        <dbReference type="PROSITE" id="PS51192"/>
    </source>
</evidence>
<feature type="binding site" evidence="12">
    <location>
        <position position="556"/>
    </location>
    <ligand>
        <name>Zn(2+)</name>
        <dbReference type="ChEBI" id="CHEBI:29105"/>
        <label>2</label>
    </ligand>
</feature>
<comment type="function">
    <text evidence="12">Initiates the restart of stalled replication forks, which reloads the replicative helicase on sites other than the origin of replication. Recognizes and binds to abandoned replication forks and remodels them to uncover a helicase loading site. Promotes assembly of the primosome at these replication forks.</text>
</comment>
<evidence type="ECO:0000259" key="14">
    <source>
        <dbReference type="PROSITE" id="PS51194"/>
    </source>
</evidence>
<comment type="catalytic activity">
    <reaction evidence="12">
        <text>Couples ATP hydrolysis with the unwinding of duplex DNA by translocating in the 3'-5' direction.</text>
        <dbReference type="EC" id="5.6.2.4"/>
    </reaction>
</comment>
<keyword evidence="10 12" id="KW-0413">Isomerase</keyword>
<accession>A0A1M6UBP3</accession>
<comment type="similarity">
    <text evidence="12">Belongs to the helicase family. PriA subfamily.</text>
</comment>
<dbReference type="InterPro" id="IPR027417">
    <property type="entry name" value="P-loop_NTPase"/>
</dbReference>
<keyword evidence="16" id="KW-1185">Reference proteome</keyword>
<dbReference type="SUPFAM" id="SSF52540">
    <property type="entry name" value="P-loop containing nucleoside triphosphate hydrolases"/>
    <property type="match status" value="2"/>
</dbReference>
<sequence length="830" mass="93122">MAMTMSPDMVQVALPLPLMQCFTYRVPPAWQDAVQPGCRVLVPFGRRHLTGVVVPEAPPASLPDSLKPILDVLDDEPALTEELLQLTRWMADYYVCSWGEVIRAALPPGLEIESRRRLYPGQPPAEPLSERAAAVLRLVAAHPGITIRRLRQELGSTPYGLLHRLVRAGLLRLEEALEAPRVQIKKERHVRFAPAYRTPAAQEQLLHRLRGARQRALVAALQALQLEGVTEPPRATLLARAGAPPATLRRLVEQGILELVDKEVIRSPLEAEPPPAPSPITFHPEQQAALDRIAEAIDARRFETFLLHGVTGSGKTEVYIAALKRVRRQGRTGIILVPEIALTPQTVQRFRAHFGDEVAVLHSRMSEGERYDTWRQLRTGRYPIVIGPRSAVLAPLENLGLIVVDEEHERSYKQFDPAPRYHARDVAVYRAYLNNAVCVLGSATPSLESYLNARRGKYTLLEMQRRAPTVGRTPARLPQVRLIDLRHTRLANGNPLAPPLVRAIAHRLERGEQVILLQNRRGFAPVLECTACGWSPHCPHCSVTLTYHKVPHQLRCHYCGYATRHPNTCPQCSAATLEPLGTGTQRVEEALQTLFPEARVLRMDLDTTRGRRAHHHLLSRFARGEADILLGTQMVAKGLDFPRVTLVGVVNADTGLLLPDFRADEHTFQLLMQVAGRAGRADRPGEVLLQTRNPDHRVFRYLLRHDYVALALELLAERQQLGYPPYTRLAVVECSGPEETRVQELARSWAERFHHLQQQTPGGHLIEVLGPTPALHERLKGRYRYHVLLKAPRRSDAPALQPLLRRTLESFPSLPRSYRLTLDIDPAGLS</sequence>
<dbReference type="Gene3D" id="3.40.50.300">
    <property type="entry name" value="P-loop containing nucleotide triphosphate hydrolases"/>
    <property type="match status" value="2"/>
</dbReference>
<dbReference type="STRING" id="633813.SAMN04488087_1628"/>
<dbReference type="SMART" id="SM00487">
    <property type="entry name" value="DEXDc"/>
    <property type="match status" value="1"/>
</dbReference>
<dbReference type="Proteomes" id="UP000185812">
    <property type="component" value="Unassembled WGS sequence"/>
</dbReference>
<evidence type="ECO:0000256" key="4">
    <source>
        <dbReference type="ARBA" id="ARBA00022741"/>
    </source>
</evidence>
<dbReference type="GO" id="GO:1990077">
    <property type="term" value="C:primosome complex"/>
    <property type="evidence" value="ECO:0007669"/>
    <property type="project" value="UniProtKB-UniRule"/>
</dbReference>
<dbReference type="GO" id="GO:0043138">
    <property type="term" value="F:3'-5' DNA helicase activity"/>
    <property type="evidence" value="ECO:0007669"/>
    <property type="project" value="UniProtKB-EC"/>
</dbReference>
<dbReference type="NCBIfam" id="TIGR00595">
    <property type="entry name" value="priA"/>
    <property type="match status" value="1"/>
</dbReference>
<dbReference type="Pfam" id="PF18319">
    <property type="entry name" value="Zn_ribbon_PriA"/>
    <property type="match status" value="1"/>
</dbReference>